<organism evidence="3 4">
    <name type="scientific">Nocardioides conyzicola</name>
    <dbReference type="NCBI Taxonomy" id="1651781"/>
    <lineage>
        <taxon>Bacteria</taxon>
        <taxon>Bacillati</taxon>
        <taxon>Actinomycetota</taxon>
        <taxon>Actinomycetes</taxon>
        <taxon>Propionibacteriales</taxon>
        <taxon>Nocardioidaceae</taxon>
        <taxon>Nocardioides</taxon>
    </lineage>
</organism>
<sequence>MFIAALTIALAGLVSVPVASQAAAGPQQSERARSCTHTSSGSCIRGGQFCPRASYGHSGWDAHGRRYVCKGNRSHPHWMRP</sequence>
<comment type="caution">
    <text evidence="3">The sequence shown here is derived from an EMBL/GenBank/DDBJ whole genome shotgun (WGS) entry which is preliminary data.</text>
</comment>
<feature type="region of interest" description="Disordered" evidence="1">
    <location>
        <begin position="22"/>
        <end position="42"/>
    </location>
</feature>
<keyword evidence="2" id="KW-0732">Signal</keyword>
<gene>
    <name evidence="3" type="ORF">GCM10023349_30610</name>
</gene>
<feature type="chain" id="PRO_5045903413" description="DUF3761 domain-containing protein" evidence="2">
    <location>
        <begin position="25"/>
        <end position="81"/>
    </location>
</feature>
<proteinExistence type="predicted"/>
<evidence type="ECO:0000256" key="2">
    <source>
        <dbReference type="SAM" id="SignalP"/>
    </source>
</evidence>
<dbReference type="Proteomes" id="UP001499974">
    <property type="component" value="Unassembled WGS sequence"/>
</dbReference>
<feature type="signal peptide" evidence="2">
    <location>
        <begin position="1"/>
        <end position="24"/>
    </location>
</feature>
<keyword evidence="4" id="KW-1185">Reference proteome</keyword>
<protein>
    <recommendedName>
        <fullName evidence="5">DUF3761 domain-containing protein</fullName>
    </recommendedName>
</protein>
<dbReference type="EMBL" id="BAABKM010000002">
    <property type="protein sequence ID" value="GAA4709586.1"/>
    <property type="molecule type" value="Genomic_DNA"/>
</dbReference>
<accession>A0ABP8XM29</accession>
<reference evidence="4" key="1">
    <citation type="journal article" date="2019" name="Int. J. Syst. Evol. Microbiol.">
        <title>The Global Catalogue of Microorganisms (GCM) 10K type strain sequencing project: providing services to taxonomists for standard genome sequencing and annotation.</title>
        <authorList>
            <consortium name="The Broad Institute Genomics Platform"/>
            <consortium name="The Broad Institute Genome Sequencing Center for Infectious Disease"/>
            <person name="Wu L."/>
            <person name="Ma J."/>
        </authorList>
    </citation>
    <scope>NUCLEOTIDE SEQUENCE [LARGE SCALE GENOMIC DNA]</scope>
    <source>
        <strain evidence="4">JCM 18531</strain>
    </source>
</reference>
<evidence type="ECO:0000313" key="3">
    <source>
        <dbReference type="EMBL" id="GAA4709586.1"/>
    </source>
</evidence>
<evidence type="ECO:0000256" key="1">
    <source>
        <dbReference type="SAM" id="MobiDB-lite"/>
    </source>
</evidence>
<evidence type="ECO:0008006" key="5">
    <source>
        <dbReference type="Google" id="ProtNLM"/>
    </source>
</evidence>
<evidence type="ECO:0000313" key="4">
    <source>
        <dbReference type="Proteomes" id="UP001499974"/>
    </source>
</evidence>
<name>A0ABP8XM29_9ACTN</name>